<dbReference type="OrthoDB" id="661148at2759"/>
<feature type="compositionally biased region" description="Polar residues" evidence="6">
    <location>
        <begin position="967"/>
        <end position="978"/>
    </location>
</feature>
<dbReference type="CDD" id="cd14947">
    <property type="entry name" value="NBR1_like"/>
    <property type="match status" value="1"/>
</dbReference>
<feature type="domain" description="ZZ-type" evidence="7">
    <location>
        <begin position="549"/>
        <end position="601"/>
    </location>
</feature>
<feature type="compositionally biased region" description="Polar residues" evidence="6">
    <location>
        <begin position="1369"/>
        <end position="1384"/>
    </location>
</feature>
<proteinExistence type="predicted"/>
<evidence type="ECO:0000259" key="7">
    <source>
        <dbReference type="PROSITE" id="PS50135"/>
    </source>
</evidence>
<organism evidence="8 9">
    <name type="scientific">Marasmius oreades</name>
    <name type="common">fairy-ring Marasmius</name>
    <dbReference type="NCBI Taxonomy" id="181124"/>
    <lineage>
        <taxon>Eukaryota</taxon>
        <taxon>Fungi</taxon>
        <taxon>Dikarya</taxon>
        <taxon>Basidiomycota</taxon>
        <taxon>Agaricomycotina</taxon>
        <taxon>Agaricomycetes</taxon>
        <taxon>Agaricomycetidae</taxon>
        <taxon>Agaricales</taxon>
        <taxon>Marasmiineae</taxon>
        <taxon>Marasmiaceae</taxon>
        <taxon>Marasmius</taxon>
    </lineage>
</organism>
<dbReference type="InterPro" id="IPR043145">
    <property type="entry name" value="Znf_ZZ_sf"/>
</dbReference>
<evidence type="ECO:0000256" key="1">
    <source>
        <dbReference type="ARBA" id="ARBA00022723"/>
    </source>
</evidence>
<feature type="region of interest" description="Disordered" evidence="6">
    <location>
        <begin position="1055"/>
        <end position="1077"/>
    </location>
</feature>
<feature type="compositionally biased region" description="Low complexity" evidence="6">
    <location>
        <begin position="424"/>
        <end position="437"/>
    </location>
</feature>
<keyword evidence="1" id="KW-0479">Metal-binding</keyword>
<feature type="region of interest" description="Disordered" evidence="6">
    <location>
        <begin position="303"/>
        <end position="323"/>
    </location>
</feature>
<dbReference type="PANTHER" id="PTHR20930:SF0">
    <property type="entry name" value="PROTEIN ILRUN"/>
    <property type="match status" value="1"/>
</dbReference>
<evidence type="ECO:0000256" key="3">
    <source>
        <dbReference type="ARBA" id="ARBA00022833"/>
    </source>
</evidence>
<keyword evidence="2 4" id="KW-0863">Zinc-finger</keyword>
<sequence length="1428" mass="157271">MFTVKATYRGETRKFTFPDSTVFPSFHQIYLQLYRVFPISHNYYLSKLLFSPDSKSRVLLAREVHREEDYGRAISAHAGTKGIWTNPLLKFFVYDETPHKLPGLPSPFTTMSTISTASTPVASTFTPVPTTGTGVFSPISFSLIPPPPIIFSSVTTTPLQSEGTPKPRSPQSVSPQQPPQAPAPVPVSCCKEVQEMKSLVSSFKEELDKIKDRLDKLQSLDDSPSVPDKPSPMCQFYTCSSCGKFKHGAFDCEQCFAIFCDGCGPGASTFPHVRCTGGFKHTLSPMGTCGRCLDSPQSIFRKDSTSTPLPSNQPMSSPSGSKPVYSSLCMFKWCWKCSMLKQGPWYECKDCTSNVCPQCADSDSSFCAYGGHSHRWKKQACQHCPQAIEMNQAPVLFSAARGDADVPMASPLFVPPPLPLPQVSHLPPSSSSPSRSLPSPPMHIPRLASTPVPDESLPVHNGVGCDSCNVIPIRGVRHKCLDCPDFDLCTQCISNGGAENHNPFHEFFEVKEPGRVVVHTAYSGHGEREAQRNPSPAVPETASAPRDIVHFATCNLCDSRIHGSRYKCVDCPDFDACENCFSITPAHHPQHAFVRVEKQDQFIRRTEVDRPMHYAVCDSCQKGIFGIRYKCMHTECPDFDLCEDCEAHPISVHPSNHPMLKMRDPDTAIPVVARVAQSSSMGEEDTVKENKTADPTFVSVQHTEEHDSPLPTLPRILTQHHIFSTPSPPRSPSRPSRSPPISSPVVHESGHMRNPFRSEPAQAVKPPSPFFYADSERSISPPTFDYRGQAAVDPVDVDQMNGGRGATQTRPSRSFMQSPPILPTPPNIVGQDKEWDPEEFWKRLLMNPVTRVPTPPAKVTFPPWLGISTSENKPTESRNTRSKQQDLPATDPYYPTYQGEAALEDSWPLPPFMTMPGSLHSPPTRSTDQGLFHLMREQASPGGAAEKSEQAKGPETIQVKPAVTFTPFSSSTMNTPPRHSTPPVEITSSTLECDFQEKYPECDWRTSYLSRLVSPSPPLSSSKLAPPVPPVVVSASVSSSFSSLDSPRVVTETVSQTRIDPEEEVKESRVQLPPSECHTADDAADAEGFWGFNRGVTHLTRSRGETPERQEASFEKDLLKALTASERSGNTPSESSNTVKLPLIGELLNRPTSMRTSSALDLQDILDEKPPTRNSLKQDLIAVEVRENVQEMIQVDKKEPLITAFESQLSISQPPVLDAKFISDRSVPDGQIFPPGAEFIKSWRMKNSGQRDWDGDTELVWVGGDDLGRNKLSSANPVKVGAVAVSGEVDVWTGELKAPEKEGKYVGFYRLRDRGGNLFGDSIWLDVAVKESSSHDKEDSNESGESSDEYKSLSSSSVVVMPQAANDVISRTSSMTDNISDNGTVSTSDTSSISLISVESDEEWEESREHVPVEEAEEYIVLYDDDSE</sequence>
<feature type="region of interest" description="Disordered" evidence="6">
    <location>
        <begin position="722"/>
        <end position="776"/>
    </location>
</feature>
<dbReference type="PANTHER" id="PTHR20930">
    <property type="entry name" value="OVARIAN CARCINOMA ANTIGEN CA125-RELATED"/>
    <property type="match status" value="1"/>
</dbReference>
<feature type="compositionally biased region" description="Low complexity" evidence="6">
    <location>
        <begin position="1385"/>
        <end position="1398"/>
    </location>
</feature>
<evidence type="ECO:0000256" key="4">
    <source>
        <dbReference type="PROSITE-ProRule" id="PRU00228"/>
    </source>
</evidence>
<feature type="compositionally biased region" description="Polar residues" evidence="6">
    <location>
        <begin position="154"/>
        <end position="163"/>
    </location>
</feature>
<dbReference type="GO" id="GO:0008270">
    <property type="term" value="F:zinc ion binding"/>
    <property type="evidence" value="ECO:0007669"/>
    <property type="project" value="UniProtKB-KW"/>
</dbReference>
<dbReference type="Gene3D" id="3.30.60.90">
    <property type="match status" value="3"/>
</dbReference>
<protein>
    <recommendedName>
        <fullName evidence="7">ZZ-type domain-containing protein</fullName>
    </recommendedName>
</protein>
<feature type="domain" description="ZZ-type" evidence="7">
    <location>
        <begin position="612"/>
        <end position="667"/>
    </location>
</feature>
<evidence type="ECO:0000313" key="8">
    <source>
        <dbReference type="EMBL" id="KAG7099701.1"/>
    </source>
</evidence>
<dbReference type="CDD" id="cd02249">
    <property type="entry name" value="ZZ"/>
    <property type="match status" value="1"/>
</dbReference>
<feature type="region of interest" description="Disordered" evidence="6">
    <location>
        <begin position="424"/>
        <end position="455"/>
    </location>
</feature>
<accession>A0A9P8AF94</accession>
<evidence type="ECO:0000256" key="5">
    <source>
        <dbReference type="SAM" id="Coils"/>
    </source>
</evidence>
<feature type="compositionally biased region" description="Pro residues" evidence="6">
    <location>
        <begin position="726"/>
        <end position="742"/>
    </location>
</feature>
<dbReference type="KEGG" id="more:E1B28_001521"/>
<dbReference type="PROSITE" id="PS50135">
    <property type="entry name" value="ZF_ZZ_2"/>
    <property type="match status" value="3"/>
</dbReference>
<dbReference type="Pfam" id="PF16158">
    <property type="entry name" value="N_BRCA1_IG"/>
    <property type="match status" value="1"/>
</dbReference>
<feature type="region of interest" description="Disordered" evidence="6">
    <location>
        <begin position="863"/>
        <end position="891"/>
    </location>
</feature>
<dbReference type="PROSITE" id="PS01357">
    <property type="entry name" value="ZF_ZZ_1"/>
    <property type="match status" value="1"/>
</dbReference>
<dbReference type="GeneID" id="66070597"/>
<keyword evidence="5" id="KW-0175">Coiled coil</keyword>
<dbReference type="EMBL" id="CM032181">
    <property type="protein sequence ID" value="KAG7099701.1"/>
    <property type="molecule type" value="Genomic_DNA"/>
</dbReference>
<keyword evidence="3" id="KW-0862">Zinc</keyword>
<feature type="domain" description="ZZ-type" evidence="7">
    <location>
        <begin position="460"/>
        <end position="515"/>
    </location>
</feature>
<gene>
    <name evidence="8" type="ORF">E1B28_001521</name>
</gene>
<dbReference type="RefSeq" id="XP_043016171.1">
    <property type="nucleotide sequence ID" value="XM_043147462.1"/>
</dbReference>
<feature type="region of interest" description="Disordered" evidence="6">
    <location>
        <begin position="1331"/>
        <end position="1412"/>
    </location>
</feature>
<name>A0A9P8AF94_9AGAR</name>
<feature type="compositionally biased region" description="Polar residues" evidence="6">
    <location>
        <begin position="305"/>
        <end position="315"/>
    </location>
</feature>
<dbReference type="Proteomes" id="UP001049176">
    <property type="component" value="Chromosome 1"/>
</dbReference>
<feature type="region of interest" description="Disordered" evidence="6">
    <location>
        <begin position="796"/>
        <end position="832"/>
    </location>
</feature>
<dbReference type="SMART" id="SM00291">
    <property type="entry name" value="ZnF_ZZ"/>
    <property type="match status" value="3"/>
</dbReference>
<feature type="region of interest" description="Disordered" evidence="6">
    <location>
        <begin position="967"/>
        <end position="986"/>
    </location>
</feature>
<feature type="compositionally biased region" description="Pro residues" evidence="6">
    <location>
        <begin position="176"/>
        <end position="185"/>
    </location>
</feature>
<feature type="region of interest" description="Disordered" evidence="6">
    <location>
        <begin position="154"/>
        <end position="186"/>
    </location>
</feature>
<reference evidence="8" key="1">
    <citation type="journal article" date="2021" name="Genome Biol. Evol.">
        <title>The assembled and annotated genome of the fairy-ring fungus Marasmius oreades.</title>
        <authorList>
            <person name="Hiltunen M."/>
            <person name="Ament-Velasquez S.L."/>
            <person name="Johannesson H."/>
        </authorList>
    </citation>
    <scope>NUCLEOTIDE SEQUENCE</scope>
    <source>
        <strain evidence="8">03SP1</strain>
    </source>
</reference>
<keyword evidence="9" id="KW-1185">Reference proteome</keyword>
<dbReference type="InterPro" id="IPR013783">
    <property type="entry name" value="Ig-like_fold"/>
</dbReference>
<comment type="caution">
    <text evidence="8">The sequence shown here is derived from an EMBL/GenBank/DDBJ whole genome shotgun (WGS) entry which is preliminary data.</text>
</comment>
<dbReference type="Gene3D" id="2.60.40.10">
    <property type="entry name" value="Immunoglobulins"/>
    <property type="match status" value="1"/>
</dbReference>
<feature type="compositionally biased region" description="Basic and acidic residues" evidence="6">
    <location>
        <begin position="1331"/>
        <end position="1340"/>
    </location>
</feature>
<feature type="coiled-coil region" evidence="5">
    <location>
        <begin position="193"/>
        <end position="220"/>
    </location>
</feature>
<dbReference type="InterPro" id="IPR000433">
    <property type="entry name" value="Znf_ZZ"/>
</dbReference>
<evidence type="ECO:0000256" key="6">
    <source>
        <dbReference type="SAM" id="MobiDB-lite"/>
    </source>
</evidence>
<feature type="compositionally biased region" description="Polar residues" evidence="6">
    <location>
        <begin position="806"/>
        <end position="817"/>
    </location>
</feature>
<evidence type="ECO:0000313" key="9">
    <source>
        <dbReference type="Proteomes" id="UP001049176"/>
    </source>
</evidence>
<dbReference type="CDD" id="cd02340">
    <property type="entry name" value="ZZ_NBR1_like"/>
    <property type="match status" value="2"/>
</dbReference>
<dbReference type="InterPro" id="IPR032350">
    <property type="entry name" value="Nbr1_FW"/>
</dbReference>
<evidence type="ECO:0000256" key="2">
    <source>
        <dbReference type="ARBA" id="ARBA00022771"/>
    </source>
</evidence>
<dbReference type="SUPFAM" id="SSF57850">
    <property type="entry name" value="RING/U-box"/>
    <property type="match status" value="3"/>
</dbReference>
<dbReference type="Pfam" id="PF00569">
    <property type="entry name" value="ZZ"/>
    <property type="match status" value="3"/>
</dbReference>